<dbReference type="InterPro" id="IPR001229">
    <property type="entry name" value="Jacalin-like_lectin_dom"/>
</dbReference>
<dbReference type="EMBL" id="CANTFL010000003">
    <property type="protein sequence ID" value="CAI5708199.1"/>
    <property type="molecule type" value="Genomic_DNA"/>
</dbReference>
<evidence type="ECO:0000256" key="1">
    <source>
        <dbReference type="SAM" id="SignalP"/>
    </source>
</evidence>
<feature type="signal peptide" evidence="1">
    <location>
        <begin position="1"/>
        <end position="23"/>
    </location>
</feature>
<reference evidence="3" key="1">
    <citation type="submission" date="2022-12" db="EMBL/GenBank/DDBJ databases">
        <authorList>
            <person name="Webb A."/>
        </authorList>
    </citation>
    <scope>NUCLEOTIDE SEQUENCE</scope>
    <source>
        <strain evidence="3">Hp1</strain>
    </source>
</reference>
<accession>A0AAV0SX42</accession>
<comment type="caution">
    <text evidence="3">The sequence shown here is derived from an EMBL/GenBank/DDBJ whole genome shotgun (WGS) entry which is preliminary data.</text>
</comment>
<evidence type="ECO:0000259" key="2">
    <source>
        <dbReference type="PROSITE" id="PS51752"/>
    </source>
</evidence>
<evidence type="ECO:0000313" key="3">
    <source>
        <dbReference type="EMBL" id="CAI5708199.1"/>
    </source>
</evidence>
<dbReference type="PROSITE" id="PS51752">
    <property type="entry name" value="JACALIN_LECTIN"/>
    <property type="match status" value="1"/>
</dbReference>
<proteinExistence type="predicted"/>
<sequence>MPALPCRCGLALLLVLFLGRGAAFSHTDVRHTKNFGESTKGDAFSDISKITLGTMISSVTLRGNKRVDQVTLRATSPVERTWTHGGSGGTDNTLLLRPGEYVTSMEVHLAKKLFRRERVTYLKLSTNLGHAVATGSPTNDVTVAEAPKGFRLSGFFGRASTEVYTIGAIWMRINATSLKLTDTMGTEWYGKRIRNWVGPTIGNAFDSACYRKTQPYSSNRLCPLGYVKTDTDCMAECPLSYPVQCHIECIPQNDDCVIEMLQKAVSVVSVFFNAATVGLFGEFRTAYQEAHRSYLCAASIIGVLKSLIYYLRTRKMTDPHGTVEELLAIAYQSDVVIVDLPITVCTCLGIPVAFEARVAQVVFVIVENVVKQSIINGELILSSATNVMTFLANSTLLNTPDSKVMAEVQDFIDRNSTCGYQIKSLTDHISTYIRAIRHKVAKITNADIRLVLNQSPLVLEGVPVVTNNCMHEILGNKTIKVAFQTRDLLRKTMGVIIDQLIETNKTDMGASVAKDETTMESVNLGLVVLSGLDITGILWMTSQFVQPTCGPTSFVGEIDDGTLFDALGLTTKNEAFIGSYGNWNKKGPGLVTLNLVSADTVDVEVIVHSGGIEYAEVKVPSRETVTWTTNITDLQDKTLYLDRRRKGVLGIPGFGGGSLLLWVPRSSSGGHLVLNVHINSP</sequence>
<dbReference type="InterPro" id="IPR036404">
    <property type="entry name" value="Jacalin-like_lectin_dom_sf"/>
</dbReference>
<dbReference type="SUPFAM" id="SSF51101">
    <property type="entry name" value="Mannose-binding lectins"/>
    <property type="match status" value="1"/>
</dbReference>
<feature type="domain" description="Jacalin-type lectin" evidence="2">
    <location>
        <begin position="29"/>
        <end position="172"/>
    </location>
</feature>
<gene>
    <name evidence="3" type="ORF">HBR001_LOCUS33</name>
</gene>
<dbReference type="Pfam" id="PF01419">
    <property type="entry name" value="Jacalin"/>
    <property type="match status" value="1"/>
</dbReference>
<dbReference type="Gene3D" id="2.100.10.30">
    <property type="entry name" value="Jacalin-like lectin domain"/>
    <property type="match status" value="1"/>
</dbReference>
<dbReference type="AlphaFoldDB" id="A0AAV0SX42"/>
<dbReference type="SMART" id="SM00915">
    <property type="entry name" value="Jacalin"/>
    <property type="match status" value="1"/>
</dbReference>
<organism evidence="3 4">
    <name type="scientific">Hyaloperonospora brassicae</name>
    <name type="common">Brassica downy mildew</name>
    <name type="synonym">Peronospora brassicae</name>
    <dbReference type="NCBI Taxonomy" id="162125"/>
    <lineage>
        <taxon>Eukaryota</taxon>
        <taxon>Sar</taxon>
        <taxon>Stramenopiles</taxon>
        <taxon>Oomycota</taxon>
        <taxon>Peronosporomycetes</taxon>
        <taxon>Peronosporales</taxon>
        <taxon>Peronosporaceae</taxon>
        <taxon>Hyaloperonospora</taxon>
    </lineage>
</organism>
<protein>
    <recommendedName>
        <fullName evidence="2">Jacalin-type lectin domain-containing protein</fullName>
    </recommendedName>
</protein>
<keyword evidence="1" id="KW-0732">Signal</keyword>
<dbReference type="Proteomes" id="UP001162031">
    <property type="component" value="Unassembled WGS sequence"/>
</dbReference>
<name>A0AAV0SX42_HYABA</name>
<feature type="chain" id="PRO_5043650953" description="Jacalin-type lectin domain-containing protein" evidence="1">
    <location>
        <begin position="24"/>
        <end position="681"/>
    </location>
</feature>
<keyword evidence="4" id="KW-1185">Reference proteome</keyword>
<evidence type="ECO:0000313" key="4">
    <source>
        <dbReference type="Proteomes" id="UP001162031"/>
    </source>
</evidence>